<evidence type="ECO:0000313" key="2">
    <source>
        <dbReference type="Proteomes" id="UP000260425"/>
    </source>
</evidence>
<proteinExistence type="predicted"/>
<protein>
    <submittedName>
        <fullName evidence="1">Uncharacterized protein</fullName>
    </submittedName>
</protein>
<keyword evidence="2" id="KW-1185">Reference proteome</keyword>
<organismHost>
    <name type="scientific">Bacillus subtilis</name>
    <dbReference type="NCBI Taxonomy" id="1423"/>
</organismHost>
<dbReference type="Proteomes" id="UP000260425">
    <property type="component" value="Segment"/>
</dbReference>
<reference evidence="1 2" key="1">
    <citation type="submission" date="2018-07" db="EMBL/GenBank/DDBJ databases">
        <title>Complete nucleotide sequence of Bacillus phage BSP38.</title>
        <authorList>
            <person name="Ghosh K."/>
            <person name="Kim K.-P."/>
        </authorList>
    </citation>
    <scope>NUCLEOTIDE SEQUENCE [LARGE SCALE GENOMIC DNA]</scope>
</reference>
<evidence type="ECO:0000313" key="1">
    <source>
        <dbReference type="EMBL" id="AXH71147.1"/>
    </source>
</evidence>
<organism evidence="1 2">
    <name type="scientific">Bacillus phage BSP38</name>
    <dbReference type="NCBI Taxonomy" id="2283013"/>
    <lineage>
        <taxon>Viruses</taxon>
        <taxon>Duplodnaviria</taxon>
        <taxon>Heunggongvirae</taxon>
        <taxon>Uroviricota</taxon>
        <taxon>Caudoviricetes</taxon>
        <taxon>Herelleviridae</taxon>
        <taxon>Bastillevirinae</taxon>
        <taxon>Jeonjuvirus</taxon>
        <taxon>Jeonjuvirus BSP38</taxon>
    </lineage>
</organism>
<gene>
    <name evidence="1" type="ORF">BSP38_105</name>
</gene>
<dbReference type="EMBL" id="MH606185">
    <property type="protein sequence ID" value="AXH71147.1"/>
    <property type="molecule type" value="Genomic_DNA"/>
</dbReference>
<name>A0A345MJW5_BPBSP</name>
<sequence length="37" mass="4418">MHGVDMGDIDEIERLIDKAQGRDKEVRDMMNKSYRHK</sequence>
<accession>A0A345MJW5</accession>